<evidence type="ECO:0000259" key="3">
    <source>
        <dbReference type="Pfam" id="PF20153"/>
    </source>
</evidence>
<dbReference type="Pfam" id="PF20153">
    <property type="entry name" value="DUF6535"/>
    <property type="match status" value="1"/>
</dbReference>
<evidence type="ECO:0000313" key="4">
    <source>
        <dbReference type="EMBL" id="KAK0447829.1"/>
    </source>
</evidence>
<evidence type="ECO:0000256" key="1">
    <source>
        <dbReference type="SAM" id="Phobius"/>
    </source>
</evidence>
<comment type="caution">
    <text evidence="4">The sequence shown here is derived from an EMBL/GenBank/DDBJ whole genome shotgun (WGS) entry which is preliminary data.</text>
</comment>
<feature type="transmembrane region" description="Helical" evidence="1">
    <location>
        <begin position="146"/>
        <end position="168"/>
    </location>
</feature>
<gene>
    <name evidence="4" type="ORF">EV420DRAFT_1275976</name>
</gene>
<feature type="domain" description="DUF6535" evidence="3">
    <location>
        <begin position="49"/>
        <end position="230"/>
    </location>
</feature>
<name>A0AA39MVQ7_ARMTA</name>
<accession>A0AA39MVQ7</accession>
<dbReference type="GeneID" id="85351481"/>
<dbReference type="RefSeq" id="XP_060326244.1">
    <property type="nucleotide sequence ID" value="XM_060467933.1"/>
</dbReference>
<feature type="transmembrane region" description="Helical" evidence="1">
    <location>
        <begin position="73"/>
        <end position="91"/>
    </location>
</feature>
<reference evidence="4" key="1">
    <citation type="submission" date="2023-06" db="EMBL/GenBank/DDBJ databases">
        <authorList>
            <consortium name="Lawrence Berkeley National Laboratory"/>
            <person name="Ahrendt S."/>
            <person name="Sahu N."/>
            <person name="Indic B."/>
            <person name="Wong-Bajracharya J."/>
            <person name="Merenyi Z."/>
            <person name="Ke H.-M."/>
            <person name="Monk M."/>
            <person name="Kocsube S."/>
            <person name="Drula E."/>
            <person name="Lipzen A."/>
            <person name="Balint B."/>
            <person name="Henrissat B."/>
            <person name="Andreopoulos B."/>
            <person name="Martin F.M."/>
            <person name="Harder C.B."/>
            <person name="Rigling D."/>
            <person name="Ford K.L."/>
            <person name="Foster G.D."/>
            <person name="Pangilinan J."/>
            <person name="Papanicolaou A."/>
            <person name="Barry K."/>
            <person name="LaButti K."/>
            <person name="Viragh M."/>
            <person name="Koriabine M."/>
            <person name="Yan M."/>
            <person name="Riley R."/>
            <person name="Champramary S."/>
            <person name="Plett K.L."/>
            <person name="Tsai I.J."/>
            <person name="Slot J."/>
            <person name="Sipos G."/>
            <person name="Plett J."/>
            <person name="Nagy L.G."/>
            <person name="Grigoriev I.V."/>
        </authorList>
    </citation>
    <scope>NUCLEOTIDE SEQUENCE</scope>
    <source>
        <strain evidence="4">CCBAS 213</strain>
    </source>
</reference>
<keyword evidence="1" id="KW-1133">Transmembrane helix</keyword>
<protein>
    <recommendedName>
        <fullName evidence="3">DUF6535 domain-containing protein</fullName>
    </recommendedName>
</protein>
<dbReference type="EMBL" id="JAUEPS010000043">
    <property type="protein sequence ID" value="KAK0447829.1"/>
    <property type="molecule type" value="Genomic_DNA"/>
</dbReference>
<feature type="signal peptide" evidence="2">
    <location>
        <begin position="1"/>
        <end position="23"/>
    </location>
</feature>
<feature type="transmembrane region" description="Helical" evidence="1">
    <location>
        <begin position="236"/>
        <end position="261"/>
    </location>
</feature>
<dbReference type="InterPro" id="IPR045338">
    <property type="entry name" value="DUF6535"/>
</dbReference>
<keyword evidence="2" id="KW-0732">Signal</keyword>
<keyword evidence="1" id="KW-0472">Membrane</keyword>
<feature type="transmembrane region" description="Helical" evidence="1">
    <location>
        <begin position="201"/>
        <end position="230"/>
    </location>
</feature>
<evidence type="ECO:0000256" key="2">
    <source>
        <dbReference type="SAM" id="SignalP"/>
    </source>
</evidence>
<keyword evidence="5" id="KW-1185">Reference proteome</keyword>
<feature type="chain" id="PRO_5041313816" description="DUF6535 domain-containing protein" evidence="2">
    <location>
        <begin position="24"/>
        <end position="386"/>
    </location>
</feature>
<evidence type="ECO:0000313" key="5">
    <source>
        <dbReference type="Proteomes" id="UP001175211"/>
    </source>
</evidence>
<proteinExistence type="predicted"/>
<dbReference type="Proteomes" id="UP001175211">
    <property type="component" value="Unassembled WGS sequence"/>
</dbReference>
<dbReference type="AlphaFoldDB" id="A0AA39MVQ7"/>
<sequence length="386" mass="42915">MKSRLEVRVSIVVLAAFLIQSEGNDPFDYEKKFPEDKQYDELGPLAGIWRTYLEECAGFDAEMAEGWRDGLDVLLVFAGLFSAVVTTFVVRTSQSLQANYSQVTASLLFELIDVTRAAANGSLSVNNVPRSDLTPFSSFRPTTSDIWVNGLWFTSLSFSLATALFAVLTKQWIHQYMAASSGTPREQCHVRQFWYMGLQKWGVGFIIGLLPVLLSVSLCVFLVGLVIFLVPLQVSIASVVGAISFMSFTAYFVTNLLPIWYPSCSYKTPLSQYAFLLYTYLTRHPFFVSAISRLWVPPPSVQTDESQDELPVSSSIRTLRDAELAAVEVSADEMDVHALAWLFNMSTSPSVQSIVVQSTSALPLPSIEPLKQRAKGISDMCKTLIW</sequence>
<keyword evidence="1" id="KW-0812">Transmembrane</keyword>
<organism evidence="4 5">
    <name type="scientific">Armillaria tabescens</name>
    <name type="common">Ringless honey mushroom</name>
    <name type="synonym">Agaricus tabescens</name>
    <dbReference type="NCBI Taxonomy" id="1929756"/>
    <lineage>
        <taxon>Eukaryota</taxon>
        <taxon>Fungi</taxon>
        <taxon>Dikarya</taxon>
        <taxon>Basidiomycota</taxon>
        <taxon>Agaricomycotina</taxon>
        <taxon>Agaricomycetes</taxon>
        <taxon>Agaricomycetidae</taxon>
        <taxon>Agaricales</taxon>
        <taxon>Marasmiineae</taxon>
        <taxon>Physalacriaceae</taxon>
        <taxon>Desarmillaria</taxon>
    </lineage>
</organism>